<evidence type="ECO:0000313" key="4">
    <source>
        <dbReference type="Proteomes" id="UP000177925"/>
    </source>
</evidence>
<dbReference type="NCBIfam" id="TIGR04390">
    <property type="entry name" value="OMP_YaiO_dom"/>
    <property type="match status" value="1"/>
</dbReference>
<dbReference type="InterPro" id="IPR030887">
    <property type="entry name" value="Beta-barrel_YaiO"/>
</dbReference>
<protein>
    <recommendedName>
        <fullName evidence="2">YaiO beta-barrel domain-containing protein</fullName>
    </recommendedName>
</protein>
<organism evidence="3 4">
    <name type="scientific">Candidatus Muproteobacteria bacterium RBG_16_64_11</name>
    <dbReference type="NCBI Taxonomy" id="1817758"/>
    <lineage>
        <taxon>Bacteria</taxon>
        <taxon>Pseudomonadati</taxon>
        <taxon>Pseudomonadota</taxon>
        <taxon>Candidatus Muproteobacteria</taxon>
    </lineage>
</organism>
<keyword evidence="1" id="KW-0732">Signal</keyword>
<feature type="domain" description="YaiO beta-barrel" evidence="2">
    <location>
        <begin position="37"/>
        <end position="215"/>
    </location>
</feature>
<evidence type="ECO:0000259" key="2">
    <source>
        <dbReference type="Pfam" id="PF19413"/>
    </source>
</evidence>
<reference evidence="3 4" key="1">
    <citation type="journal article" date="2016" name="Nat. Commun.">
        <title>Thousands of microbial genomes shed light on interconnected biogeochemical processes in an aquifer system.</title>
        <authorList>
            <person name="Anantharaman K."/>
            <person name="Brown C.T."/>
            <person name="Hug L.A."/>
            <person name="Sharon I."/>
            <person name="Castelle C.J."/>
            <person name="Probst A.J."/>
            <person name="Thomas B.C."/>
            <person name="Singh A."/>
            <person name="Wilkins M.J."/>
            <person name="Karaoz U."/>
            <person name="Brodie E.L."/>
            <person name="Williams K.H."/>
            <person name="Hubbard S.S."/>
            <person name="Banfield J.F."/>
        </authorList>
    </citation>
    <scope>NUCLEOTIDE SEQUENCE [LARGE SCALE GENOMIC DNA]</scope>
</reference>
<sequence>MKIPRDTRSLRLALAMLLSALPVAGRCVELGEIGSANHIEAGVSYSNLTNGYSDWRGTYVRGAWHQNKDLTWDFEANHDQRYDQTGQYYAVGATYLFNEDWFGSLHYGVGSDVVFFPKSRVDAAINYRWLEQRNLITTLGVGHINENDNLHENKYVLLGASYYFTSPFIIEAGLTKYYSSPGDVESDRVFLALTYGQDKVRYITLRHDTGNEAYQLVSEEQTLVDFDSNVTTLIWREWWRKNIGTNLLLEFYENPFYERRGAALGVFVDF</sequence>
<dbReference type="Pfam" id="PF19413">
    <property type="entry name" value="YaiO"/>
    <property type="match status" value="1"/>
</dbReference>
<dbReference type="EMBL" id="MFSS01000091">
    <property type="protein sequence ID" value="OGI42385.1"/>
    <property type="molecule type" value="Genomic_DNA"/>
</dbReference>
<evidence type="ECO:0000256" key="1">
    <source>
        <dbReference type="SAM" id="SignalP"/>
    </source>
</evidence>
<comment type="caution">
    <text evidence="3">The sequence shown here is derived from an EMBL/GenBank/DDBJ whole genome shotgun (WGS) entry which is preliminary data.</text>
</comment>
<feature type="signal peptide" evidence="1">
    <location>
        <begin position="1"/>
        <end position="24"/>
    </location>
</feature>
<name>A0A1F6TBG9_9PROT</name>
<dbReference type="AlphaFoldDB" id="A0A1F6TBG9"/>
<evidence type="ECO:0000313" key="3">
    <source>
        <dbReference type="EMBL" id="OGI42385.1"/>
    </source>
</evidence>
<dbReference type="Proteomes" id="UP000177925">
    <property type="component" value="Unassembled WGS sequence"/>
</dbReference>
<proteinExistence type="predicted"/>
<dbReference type="STRING" id="1817758.A2150_04665"/>
<accession>A0A1F6TBG9</accession>
<feature type="chain" id="PRO_5009526638" description="YaiO beta-barrel domain-containing protein" evidence="1">
    <location>
        <begin position="25"/>
        <end position="270"/>
    </location>
</feature>
<gene>
    <name evidence="3" type="ORF">A2150_04665</name>
</gene>